<feature type="transmembrane region" description="Helical" evidence="1">
    <location>
        <begin position="166"/>
        <end position="187"/>
    </location>
</feature>
<reference evidence="3" key="1">
    <citation type="journal article" date="2019" name="Int. J. Syst. Evol. Microbiol.">
        <title>The Global Catalogue of Microorganisms (GCM) 10K type strain sequencing project: providing services to taxonomists for standard genome sequencing and annotation.</title>
        <authorList>
            <consortium name="The Broad Institute Genomics Platform"/>
            <consortium name="The Broad Institute Genome Sequencing Center for Infectious Disease"/>
            <person name="Wu L."/>
            <person name="Ma J."/>
        </authorList>
    </citation>
    <scope>NUCLEOTIDE SEQUENCE [LARGE SCALE GENOMIC DNA]</scope>
    <source>
        <strain evidence="3">JCM 16953</strain>
    </source>
</reference>
<feature type="transmembrane region" description="Helical" evidence="1">
    <location>
        <begin position="140"/>
        <end position="159"/>
    </location>
</feature>
<organism evidence="2 3">
    <name type="scientific">Nocardioides panacisoli</name>
    <dbReference type="NCBI Taxonomy" id="627624"/>
    <lineage>
        <taxon>Bacteria</taxon>
        <taxon>Bacillati</taxon>
        <taxon>Actinomycetota</taxon>
        <taxon>Actinomycetes</taxon>
        <taxon>Propionibacteriales</taxon>
        <taxon>Nocardioidaceae</taxon>
        <taxon>Nocardioides</taxon>
    </lineage>
</organism>
<evidence type="ECO:0000313" key="3">
    <source>
        <dbReference type="Proteomes" id="UP001501821"/>
    </source>
</evidence>
<protein>
    <recommendedName>
        <fullName evidence="4">DUF4386 family protein</fullName>
    </recommendedName>
</protein>
<dbReference type="Proteomes" id="UP001501821">
    <property type="component" value="Unassembled WGS sequence"/>
</dbReference>
<feature type="transmembrane region" description="Helical" evidence="1">
    <location>
        <begin position="193"/>
        <end position="214"/>
    </location>
</feature>
<name>A0ABP7HYR5_9ACTN</name>
<feature type="transmembrane region" description="Helical" evidence="1">
    <location>
        <begin position="94"/>
        <end position="120"/>
    </location>
</feature>
<feature type="transmembrane region" description="Helical" evidence="1">
    <location>
        <begin position="21"/>
        <end position="39"/>
    </location>
</feature>
<keyword evidence="1" id="KW-1133">Transmembrane helix</keyword>
<dbReference type="EMBL" id="BAABAH010000001">
    <property type="protein sequence ID" value="GAA3805310.1"/>
    <property type="molecule type" value="Genomic_DNA"/>
</dbReference>
<feature type="transmembrane region" description="Helical" evidence="1">
    <location>
        <begin position="59"/>
        <end position="82"/>
    </location>
</feature>
<keyword evidence="1" id="KW-0472">Membrane</keyword>
<gene>
    <name evidence="2" type="ORF">GCM10022242_05620</name>
</gene>
<evidence type="ECO:0008006" key="4">
    <source>
        <dbReference type="Google" id="ProtNLM"/>
    </source>
</evidence>
<accession>A0ABP7HYR5</accession>
<sequence length="218" mass="22309">MTTTQTRAATAAPPRLDRLGSVLLTLGGVAFFAYGPLHPVGDDAGDKTEQLHSMLVDSWWYPSHAIGLLAFSSIAAGLLAIARDPVLPAPAARTTRVVGVIGVVMVLGQLVHTFAATQASAISDGSTTPLVKAFMGVETVVNPAWSLGIAVLAVVGGLSRTIGNRVLLPIGLVGGLAFALANATIAFTDTFDALFPVAGLIGLWTVAAGITGLMRRAV</sequence>
<dbReference type="RefSeq" id="WP_344772267.1">
    <property type="nucleotide sequence ID" value="NZ_BAABAH010000001.1"/>
</dbReference>
<keyword evidence="3" id="KW-1185">Reference proteome</keyword>
<evidence type="ECO:0000313" key="2">
    <source>
        <dbReference type="EMBL" id="GAA3805310.1"/>
    </source>
</evidence>
<proteinExistence type="predicted"/>
<keyword evidence="1" id="KW-0812">Transmembrane</keyword>
<comment type="caution">
    <text evidence="2">The sequence shown here is derived from an EMBL/GenBank/DDBJ whole genome shotgun (WGS) entry which is preliminary data.</text>
</comment>
<evidence type="ECO:0000256" key="1">
    <source>
        <dbReference type="SAM" id="Phobius"/>
    </source>
</evidence>